<reference evidence="4 5" key="1">
    <citation type="submission" date="2016-10" db="EMBL/GenBank/DDBJ databases">
        <authorList>
            <person name="Varghese N."/>
            <person name="Submissions S."/>
        </authorList>
    </citation>
    <scope>NUCLEOTIDE SEQUENCE [LARGE SCALE GENOMIC DNA]</scope>
    <source>
        <strain evidence="4 5">DSM 16525</strain>
    </source>
</reference>
<accession>A0A511T9V5</accession>
<dbReference type="STRING" id="1334629.MFUL124B02_41140"/>
<sequence>MRAQKEELLFRAMEQGLAGRPDEATASLGALESMLDVDAVPEDLGYQLFATAVRHRLAGAGAGSRNPYLHPDASERQIDLFRSLMAHMPLASTADALANAVLEALLGGQQEATLVDVGIGQGRQAVRLLQSLSRRGAAPGQLTLVGVDPSGASLAQAKAATERVAREVDASVRFIGVESPVEAMSGAEWSMLRALPGPRVVNAAFALHHVAEAPDSLGTARDAVLRRLRAVEPVALVMCEPNTDHFQAAPLERFGHAWRHFTHVFQLLDSLGVPGEERAAIKRFFGREVEDVVGTVDESARCERHETARMWKARLSRAGFEPLELLEHLRPHGVHPALTLEREPGVVGLRWRDEVLVAVLAARPAPAHG</sequence>
<keyword evidence="5" id="KW-1185">Reference proteome</keyword>
<dbReference type="Proteomes" id="UP000321514">
    <property type="component" value="Unassembled WGS sequence"/>
</dbReference>
<comment type="caution">
    <text evidence="3">The sequence shown here is derived from an EMBL/GenBank/DDBJ whole genome shotgun (WGS) entry which is preliminary data.</text>
</comment>
<dbReference type="PANTHER" id="PTHR31636">
    <property type="entry name" value="OSJNBA0084A10.13 PROTEIN-RELATED"/>
    <property type="match status" value="1"/>
</dbReference>
<dbReference type="Gene3D" id="3.40.50.150">
    <property type="entry name" value="Vaccinia Virus protein VP39"/>
    <property type="match status" value="1"/>
</dbReference>
<dbReference type="SUPFAM" id="SSF53335">
    <property type="entry name" value="S-adenosyl-L-methionine-dependent methyltransferases"/>
    <property type="match status" value="1"/>
</dbReference>
<dbReference type="Proteomes" id="UP000183760">
    <property type="component" value="Unassembled WGS sequence"/>
</dbReference>
<dbReference type="AlphaFoldDB" id="A0A511T9V5"/>
<dbReference type="EMBL" id="BJXR01000040">
    <property type="protein sequence ID" value="GEN10857.1"/>
    <property type="molecule type" value="Genomic_DNA"/>
</dbReference>
<organism evidence="3 6">
    <name type="scientific">Myxococcus fulvus</name>
    <dbReference type="NCBI Taxonomy" id="33"/>
    <lineage>
        <taxon>Bacteria</taxon>
        <taxon>Pseudomonadati</taxon>
        <taxon>Myxococcota</taxon>
        <taxon>Myxococcia</taxon>
        <taxon>Myxococcales</taxon>
        <taxon>Cystobacterineae</taxon>
        <taxon>Myxococcaceae</taxon>
        <taxon>Myxococcus</taxon>
    </lineage>
</organism>
<keyword evidence="1" id="KW-0805">Transcription regulation</keyword>
<dbReference type="Pfam" id="PF03514">
    <property type="entry name" value="GRAS"/>
    <property type="match status" value="1"/>
</dbReference>
<proteinExistence type="predicted"/>
<reference evidence="3 6" key="2">
    <citation type="submission" date="2019-07" db="EMBL/GenBank/DDBJ databases">
        <title>Whole genome shotgun sequence of Myxococcus fulvus NBRC 100333.</title>
        <authorList>
            <person name="Hosoyama A."/>
            <person name="Uohara A."/>
            <person name="Ohji S."/>
            <person name="Ichikawa N."/>
        </authorList>
    </citation>
    <scope>NUCLEOTIDE SEQUENCE [LARGE SCALE GENOMIC DNA]</scope>
    <source>
        <strain evidence="3 6">NBRC 100333</strain>
    </source>
</reference>
<evidence type="ECO:0000256" key="2">
    <source>
        <dbReference type="ARBA" id="ARBA00023163"/>
    </source>
</evidence>
<evidence type="ECO:0000256" key="1">
    <source>
        <dbReference type="ARBA" id="ARBA00023015"/>
    </source>
</evidence>
<keyword evidence="2" id="KW-0804">Transcription</keyword>
<dbReference type="InterPro" id="IPR005202">
    <property type="entry name" value="TF_GRAS"/>
</dbReference>
<evidence type="ECO:0000313" key="5">
    <source>
        <dbReference type="Proteomes" id="UP000183760"/>
    </source>
</evidence>
<name>A0A511T9V5_MYXFU</name>
<dbReference type="OrthoDB" id="2591721at2"/>
<dbReference type="EMBL" id="FOIB01000012">
    <property type="protein sequence ID" value="SEU37420.1"/>
    <property type="molecule type" value="Genomic_DNA"/>
</dbReference>
<dbReference type="RefSeq" id="WP_074958151.1">
    <property type="nucleotide sequence ID" value="NZ_BJXR01000040.1"/>
</dbReference>
<gene>
    <name evidence="3" type="ORF">MFU01_58940</name>
    <name evidence="4" type="ORF">SAMN05443572_11294</name>
</gene>
<evidence type="ECO:0000313" key="3">
    <source>
        <dbReference type="EMBL" id="GEN10857.1"/>
    </source>
</evidence>
<protein>
    <submittedName>
        <fullName evidence="4">GRAS domain family protein</fullName>
    </submittedName>
</protein>
<evidence type="ECO:0000313" key="6">
    <source>
        <dbReference type="Proteomes" id="UP000321514"/>
    </source>
</evidence>
<evidence type="ECO:0000313" key="4">
    <source>
        <dbReference type="EMBL" id="SEU37420.1"/>
    </source>
</evidence>
<dbReference type="PROSITE" id="PS50985">
    <property type="entry name" value="GRAS"/>
    <property type="match status" value="1"/>
</dbReference>
<dbReference type="InterPro" id="IPR029063">
    <property type="entry name" value="SAM-dependent_MTases_sf"/>
</dbReference>